<keyword evidence="3" id="KW-1185">Reference proteome</keyword>
<organism evidence="2 3">
    <name type="scientific">Aphanothece sacrum FPU1</name>
    <dbReference type="NCBI Taxonomy" id="1920663"/>
    <lineage>
        <taxon>Bacteria</taxon>
        <taxon>Bacillati</taxon>
        <taxon>Cyanobacteriota</taxon>
        <taxon>Cyanophyceae</taxon>
        <taxon>Oscillatoriophycideae</taxon>
        <taxon>Chroococcales</taxon>
        <taxon>Aphanothecaceae</taxon>
        <taxon>Aphanothece</taxon>
    </lineage>
</organism>
<reference evidence="3" key="1">
    <citation type="submission" date="2017-05" db="EMBL/GenBank/DDBJ databases">
        <title>Physiological properties and genetic analysis related to exopolysaccharide production of fresh-water unicellular cyanobacterium Aphanothece sacrum, Suizenji Nori, that has been cultured as a food source in Japan.</title>
        <authorList>
            <person name="Kanesaki Y."/>
            <person name="Yoshikawa S."/>
            <person name="Ohki K."/>
        </authorList>
    </citation>
    <scope>NUCLEOTIDE SEQUENCE [LARGE SCALE GENOMIC DNA]</scope>
    <source>
        <strain evidence="3">FPU1</strain>
    </source>
</reference>
<dbReference type="Pfam" id="PF05685">
    <property type="entry name" value="Uma2"/>
    <property type="match status" value="1"/>
</dbReference>
<dbReference type="EMBL" id="BDQK01000020">
    <property type="protein sequence ID" value="GBF82963.1"/>
    <property type="molecule type" value="Genomic_DNA"/>
</dbReference>
<name>A0A401INY2_APHSA</name>
<dbReference type="InterPro" id="IPR008538">
    <property type="entry name" value="Uma2"/>
</dbReference>
<dbReference type="PANTHER" id="PTHR36558">
    <property type="entry name" value="GLR1098 PROTEIN"/>
    <property type="match status" value="1"/>
</dbReference>
<evidence type="ECO:0000313" key="3">
    <source>
        <dbReference type="Proteomes" id="UP000287247"/>
    </source>
</evidence>
<dbReference type="Proteomes" id="UP000287247">
    <property type="component" value="Unassembled WGS sequence"/>
</dbReference>
<dbReference type="CDD" id="cd06260">
    <property type="entry name" value="DUF820-like"/>
    <property type="match status" value="1"/>
</dbReference>
<accession>A0A401INY2</accession>
<gene>
    <name evidence="2" type="ORF">AsFPU1_4400</name>
</gene>
<feature type="domain" description="Putative restriction endonuclease" evidence="1">
    <location>
        <begin position="16"/>
        <end position="154"/>
    </location>
</feature>
<dbReference type="PANTHER" id="PTHR36558:SF1">
    <property type="entry name" value="RESTRICTION ENDONUCLEASE DOMAIN-CONTAINING PROTEIN-RELATED"/>
    <property type="match status" value="1"/>
</dbReference>
<evidence type="ECO:0000259" key="1">
    <source>
        <dbReference type="Pfam" id="PF05685"/>
    </source>
</evidence>
<dbReference type="Gene3D" id="3.90.1570.10">
    <property type="entry name" value="tt1808, chain A"/>
    <property type="match status" value="1"/>
</dbReference>
<proteinExistence type="predicted"/>
<dbReference type="AlphaFoldDB" id="A0A401INY2"/>
<dbReference type="InterPro" id="IPR012296">
    <property type="entry name" value="Nuclease_put_TT1808"/>
</dbReference>
<dbReference type="SUPFAM" id="SSF52980">
    <property type="entry name" value="Restriction endonuclease-like"/>
    <property type="match status" value="1"/>
</dbReference>
<protein>
    <recommendedName>
        <fullName evidence="1">Putative restriction endonuclease domain-containing protein</fullName>
    </recommendedName>
</protein>
<dbReference type="InterPro" id="IPR011335">
    <property type="entry name" value="Restrct_endonuc-II-like"/>
</dbReference>
<evidence type="ECO:0000313" key="2">
    <source>
        <dbReference type="EMBL" id="GBF82963.1"/>
    </source>
</evidence>
<sequence length="173" mass="19809">MLDEVPEETPIIDVRAKSGANHVHNIISVNIIGELYIRLKGKSCRPFGSDMRVYIPENSLFTYPDISVFCSNLDLSNEDSATEPIVIFEILSPSTKNYDRGNKFKFYKDIASLKEYILIDTESVNVEVFRMNSTGRWELEEYKSLFDTLKMPSLSIDLPLKLIYQQTSLIKNA</sequence>
<comment type="caution">
    <text evidence="2">The sequence shown here is derived from an EMBL/GenBank/DDBJ whole genome shotgun (WGS) entry which is preliminary data.</text>
</comment>